<dbReference type="InterPro" id="IPR035899">
    <property type="entry name" value="DBL_dom_sf"/>
</dbReference>
<keyword evidence="2" id="KW-0677">Repeat</keyword>
<dbReference type="Proteomes" id="UP001150062">
    <property type="component" value="Unassembled WGS sequence"/>
</dbReference>
<dbReference type="Pfam" id="PF24681">
    <property type="entry name" value="Kelch_KLHDC2_KLHL20_DRC7"/>
    <property type="match status" value="1"/>
</dbReference>
<feature type="domain" description="PH" evidence="3">
    <location>
        <begin position="300"/>
        <end position="399"/>
    </location>
</feature>
<evidence type="ECO:0000313" key="6">
    <source>
        <dbReference type="Proteomes" id="UP001150062"/>
    </source>
</evidence>
<evidence type="ECO:0000256" key="1">
    <source>
        <dbReference type="ARBA" id="ARBA00022441"/>
    </source>
</evidence>
<dbReference type="Pfam" id="PF00169">
    <property type="entry name" value="PH"/>
    <property type="match status" value="1"/>
</dbReference>
<evidence type="ECO:0000259" key="4">
    <source>
        <dbReference type="PROSITE" id="PS50010"/>
    </source>
</evidence>
<feature type="domain" description="DH" evidence="4">
    <location>
        <begin position="87"/>
        <end position="270"/>
    </location>
</feature>
<dbReference type="Gene3D" id="2.30.29.30">
    <property type="entry name" value="Pleckstrin-homology domain (PH domain)/Phosphotyrosine-binding domain (PTB)"/>
    <property type="match status" value="1"/>
</dbReference>
<organism evidence="5 6">
    <name type="scientific">Anaeramoeba flamelloides</name>
    <dbReference type="NCBI Taxonomy" id="1746091"/>
    <lineage>
        <taxon>Eukaryota</taxon>
        <taxon>Metamonada</taxon>
        <taxon>Anaeramoebidae</taxon>
        <taxon>Anaeramoeba</taxon>
    </lineage>
</organism>
<dbReference type="InterPro" id="IPR006652">
    <property type="entry name" value="Kelch_1"/>
</dbReference>
<dbReference type="PANTHER" id="PTHR46376:SF1">
    <property type="entry name" value="LEUCINE-ZIPPER-LIKE TRANSCRIPTIONAL REGULATOR 1"/>
    <property type="match status" value="1"/>
</dbReference>
<evidence type="ECO:0000313" key="5">
    <source>
        <dbReference type="EMBL" id="KAJ6239975.1"/>
    </source>
</evidence>
<dbReference type="InterPro" id="IPR011993">
    <property type="entry name" value="PH-like_dom_sf"/>
</dbReference>
<evidence type="ECO:0000259" key="3">
    <source>
        <dbReference type="PROSITE" id="PS50003"/>
    </source>
</evidence>
<dbReference type="EMBL" id="JAOAOG010000215">
    <property type="protein sequence ID" value="KAJ6239975.1"/>
    <property type="molecule type" value="Genomic_DNA"/>
</dbReference>
<dbReference type="SMART" id="SM00233">
    <property type="entry name" value="PH"/>
    <property type="match status" value="1"/>
</dbReference>
<sequence length="854" mass="101163">MDFSEWKLVEDPLETNNNNNPNIKIYPKYLLGENEPVSLNYLNKTSININQPAESFNQTVIDLQRLFRGLVIRKKIVSSPEYKKYQMKEQVVSELISSEEVYINILSTLKNDFFNPIKKLNLISDKRFDVLSTYIDNFYTLNKQEFYDRLIKRRNNPNNNYWADIFETFVEKLKFYSPYVNSYDQACELLDEQYKKNIKFRNWMKDPKQKHIRGKSPAQNHLVTPIQRGPRYVLFIKRLLKYIPPSNPDYKHFEQIFKRIKIIADEINEKRDELLSVRRLRELTIEIKKLNFNLAQPGRFLIKEGEIKIFDVQQKSKHFSTKKQTTFLLTDFIISTFHTSSNSYTTRFIIPLVNTIEHKIQQLTKTSFMFMINFKEYHFQHNDEIETQEWIEALNQTLQRNLEKKRSFLDLVEWRKLPVNWENGPKHHKSGKGVIYKNSLYYFGGEPHLDKTRLFSNDLFKLDLVKLKWETVLTVGNKPSPRSEHSLTLFDKKLFLIGGKKNKIKYADLYSYTFDTKKWTKLTKFKGNLPSKRSGHTATVAQDKIWIFGGKGEDGKYLNDLYMYDPLLNIWKFINPIGKSPPAREKHSCTFQHGYLMVVGGIGRNRMSDIWCYSLKKNKWFRPEIRGIKNLSNRYSHSSLHFRDKIYIIGNSEPLNSNQAITAVDLQSKTCEFVNSENSPKLIGENISCFCNNKLNQNCILVMCTTANQLNNLIYTLKISSRKWVKETTRDYNIMINNNKKKKTNKPIRYNVFKLFPSNNSKEEIKITNKANSTINHLKKKHSYALLESPQTINLMKQEERRKMKEKEKKINNKFIKAHAWQNVLNYQNSKKKNTLKKRRYSYPIRNTNIQSLI</sequence>
<dbReference type="InterPro" id="IPR015915">
    <property type="entry name" value="Kelch-typ_b-propeller"/>
</dbReference>
<dbReference type="SUPFAM" id="SSF48065">
    <property type="entry name" value="DBL homology domain (DH-domain)"/>
    <property type="match status" value="1"/>
</dbReference>
<evidence type="ECO:0000256" key="2">
    <source>
        <dbReference type="ARBA" id="ARBA00022737"/>
    </source>
</evidence>
<dbReference type="Gene3D" id="2.120.10.80">
    <property type="entry name" value="Kelch-type beta propeller"/>
    <property type="match status" value="1"/>
</dbReference>
<dbReference type="SMART" id="SM00612">
    <property type="entry name" value="Kelch"/>
    <property type="match status" value="3"/>
</dbReference>
<keyword evidence="6" id="KW-1185">Reference proteome</keyword>
<dbReference type="PROSITE" id="PS50096">
    <property type="entry name" value="IQ"/>
    <property type="match status" value="1"/>
</dbReference>
<dbReference type="PANTHER" id="PTHR46376">
    <property type="entry name" value="LEUCINE-ZIPPER-LIKE TRANSCRIPTIONAL REGULATOR 1"/>
    <property type="match status" value="1"/>
</dbReference>
<dbReference type="InterPro" id="IPR000219">
    <property type="entry name" value="DH_dom"/>
</dbReference>
<comment type="caution">
    <text evidence="5">The sequence shown here is derived from an EMBL/GenBank/DDBJ whole genome shotgun (WGS) entry which is preliminary data.</text>
</comment>
<dbReference type="Pfam" id="PF00621">
    <property type="entry name" value="RhoGEF"/>
    <property type="match status" value="1"/>
</dbReference>
<keyword evidence="1" id="KW-0880">Kelch repeat</keyword>
<gene>
    <name evidence="5" type="ORF">M0813_24626</name>
</gene>
<dbReference type="SUPFAM" id="SSF50729">
    <property type="entry name" value="PH domain-like"/>
    <property type="match status" value="1"/>
</dbReference>
<dbReference type="InterPro" id="IPR001849">
    <property type="entry name" value="PH_domain"/>
</dbReference>
<dbReference type="CDD" id="cd00160">
    <property type="entry name" value="RhoGEF"/>
    <property type="match status" value="1"/>
</dbReference>
<dbReference type="SUPFAM" id="SSF117281">
    <property type="entry name" value="Kelch motif"/>
    <property type="match status" value="1"/>
</dbReference>
<reference evidence="5" key="1">
    <citation type="submission" date="2022-08" db="EMBL/GenBank/DDBJ databases">
        <title>Novel sulfate-reducing endosymbionts in the free-living metamonad Anaeramoeba.</title>
        <authorList>
            <person name="Jerlstrom-Hultqvist J."/>
            <person name="Cepicka I."/>
            <person name="Gallot-Lavallee L."/>
            <person name="Salas-Leiva D."/>
            <person name="Curtis B.A."/>
            <person name="Zahonova K."/>
            <person name="Pipaliya S."/>
            <person name="Dacks J."/>
            <person name="Roger A.J."/>
        </authorList>
    </citation>
    <scope>NUCLEOTIDE SEQUENCE</scope>
    <source>
        <strain evidence="5">Schooner1</strain>
    </source>
</reference>
<dbReference type="InterPro" id="IPR051568">
    <property type="entry name" value="LZTR1/Attractin"/>
</dbReference>
<dbReference type="PROSITE" id="PS50003">
    <property type="entry name" value="PH_DOMAIN"/>
    <property type="match status" value="1"/>
</dbReference>
<protein>
    <submittedName>
        <fullName evidence="5">Faciogenital dysplasia protein</fullName>
    </submittedName>
</protein>
<dbReference type="Gene3D" id="1.20.900.10">
    <property type="entry name" value="Dbl homology (DH) domain"/>
    <property type="match status" value="1"/>
</dbReference>
<dbReference type="SMART" id="SM00325">
    <property type="entry name" value="RhoGEF"/>
    <property type="match status" value="1"/>
</dbReference>
<proteinExistence type="predicted"/>
<name>A0ABQ8Y5U4_9EUKA</name>
<dbReference type="PROSITE" id="PS50010">
    <property type="entry name" value="DH_2"/>
    <property type="match status" value="1"/>
</dbReference>
<accession>A0ABQ8Y5U4</accession>